<sequence>MKQVERAIIMAAGIGKRMQPVTLETPKPLVKVNGVRMIDTVIQGLQANGINEIYVVVGYLKEQFQCLTEEYPGLQLIENPYYDVCNNISSLYVARDYAKNAVILDGDQIIYNKSILDPSFELSGYNAVWTESHTDEWLMSEENGVVTSCSRTGGSRGWQLYSISRWSYEDGIKLKRHLEIEFEEKQNRQIYWDDVAMFCYPQEYRLGIYEMQKGDILEIDNLDELIALDKEYQKYQNKGR</sequence>
<proteinExistence type="predicted"/>
<keyword evidence="1" id="KW-0808">Transferase</keyword>
<dbReference type="SUPFAM" id="SSF53448">
    <property type="entry name" value="Nucleotide-diphospho-sugar transferases"/>
    <property type="match status" value="1"/>
</dbReference>
<reference evidence="4 5" key="1">
    <citation type="submission" date="2024-06" db="EMBL/GenBank/DDBJ databases">
        <title>Genomic Encyclopedia of Type Strains, Phase IV (KMG-IV): sequencing the most valuable type-strain genomes for metagenomic binning, comparative biology and taxonomic classification.</title>
        <authorList>
            <person name="Goeker M."/>
        </authorList>
    </citation>
    <scope>NUCLEOTIDE SEQUENCE [LARGE SCALE GENOMIC DNA]</scope>
    <source>
        <strain evidence="4 5">DSM 29492</strain>
    </source>
</reference>
<name>A0ABV2M8Q3_9FIRM</name>
<comment type="caution">
    <text evidence="4">The sequence shown here is derived from an EMBL/GenBank/DDBJ whole genome shotgun (WGS) entry which is preliminary data.</text>
</comment>
<evidence type="ECO:0000256" key="2">
    <source>
        <dbReference type="ARBA" id="ARBA00022695"/>
    </source>
</evidence>
<dbReference type="Pfam" id="PF12804">
    <property type="entry name" value="NTP_transf_3"/>
    <property type="match status" value="1"/>
</dbReference>
<evidence type="ECO:0000313" key="4">
    <source>
        <dbReference type="EMBL" id="MET3751862.1"/>
    </source>
</evidence>
<dbReference type="PANTHER" id="PTHR43584:SF5">
    <property type="entry name" value="PROTEIN LICC"/>
    <property type="match status" value="1"/>
</dbReference>
<gene>
    <name evidence="4" type="ORF">ABID24_003124</name>
</gene>
<dbReference type="RefSeq" id="WP_257465368.1">
    <property type="nucleotide sequence ID" value="NZ_JANJZT010000030.1"/>
</dbReference>
<accession>A0ABV2M8Q3</accession>
<dbReference type="CDD" id="cd02523">
    <property type="entry name" value="PC_cytidylyltransferase"/>
    <property type="match status" value="1"/>
</dbReference>
<keyword evidence="5" id="KW-1185">Reference proteome</keyword>
<evidence type="ECO:0000313" key="5">
    <source>
        <dbReference type="Proteomes" id="UP001549106"/>
    </source>
</evidence>
<dbReference type="PANTHER" id="PTHR43584">
    <property type="entry name" value="NUCLEOTIDYL TRANSFERASE"/>
    <property type="match status" value="1"/>
</dbReference>
<dbReference type="Proteomes" id="UP001549106">
    <property type="component" value="Unassembled WGS sequence"/>
</dbReference>
<dbReference type="Gene3D" id="3.90.550.10">
    <property type="entry name" value="Spore Coat Polysaccharide Biosynthesis Protein SpsA, Chain A"/>
    <property type="match status" value="1"/>
</dbReference>
<dbReference type="InterPro" id="IPR029044">
    <property type="entry name" value="Nucleotide-diphossugar_trans"/>
</dbReference>
<protein>
    <submittedName>
        <fullName evidence="4">CTP:phosphocholine cytidylyltransferase-like protein</fullName>
    </submittedName>
</protein>
<dbReference type="EMBL" id="JBEPMJ010000030">
    <property type="protein sequence ID" value="MET3751862.1"/>
    <property type="molecule type" value="Genomic_DNA"/>
</dbReference>
<evidence type="ECO:0000259" key="3">
    <source>
        <dbReference type="Pfam" id="PF12804"/>
    </source>
</evidence>
<organism evidence="4 5">
    <name type="scientific">Blautia caecimuris</name>
    <dbReference type="NCBI Taxonomy" id="1796615"/>
    <lineage>
        <taxon>Bacteria</taxon>
        <taxon>Bacillati</taxon>
        <taxon>Bacillota</taxon>
        <taxon>Clostridia</taxon>
        <taxon>Lachnospirales</taxon>
        <taxon>Lachnospiraceae</taxon>
        <taxon>Blautia</taxon>
    </lineage>
</organism>
<keyword evidence="2" id="KW-0548">Nucleotidyltransferase</keyword>
<dbReference type="InterPro" id="IPR025877">
    <property type="entry name" value="MobA-like_NTP_Trfase"/>
</dbReference>
<evidence type="ECO:0000256" key="1">
    <source>
        <dbReference type="ARBA" id="ARBA00022679"/>
    </source>
</evidence>
<feature type="domain" description="MobA-like NTP transferase" evidence="3">
    <location>
        <begin position="7"/>
        <end position="122"/>
    </location>
</feature>
<dbReference type="InterPro" id="IPR050065">
    <property type="entry name" value="GlmU-like"/>
</dbReference>